<dbReference type="AlphaFoldDB" id="A0A3N2BFK9"/>
<dbReference type="PANTHER" id="PTHR43649">
    <property type="entry name" value="ARABINOSE-BINDING PROTEIN-RELATED"/>
    <property type="match status" value="1"/>
</dbReference>
<protein>
    <submittedName>
        <fullName evidence="2">Carbohydrate ABC transporter substrate-binding protein (CUT1 family)</fullName>
    </submittedName>
</protein>
<feature type="compositionally biased region" description="Acidic residues" evidence="1">
    <location>
        <begin position="19"/>
        <end position="49"/>
    </location>
</feature>
<dbReference type="EMBL" id="RKHK01000001">
    <property type="protein sequence ID" value="ROR74039.1"/>
    <property type="molecule type" value="Genomic_DNA"/>
</dbReference>
<dbReference type="InterPro" id="IPR006059">
    <property type="entry name" value="SBP"/>
</dbReference>
<sequence>MALSAAAAMALVAACGNGDSEDPLAGTDDDATETDDTTDTDSETDDAGESGDAVTLTWWHNSNNEPGQGFYEEVAADFEAMHEGLTIEIEAMEHTDMVDRLAVSWQTGDNPDVFMERGGGEMAAKVEAGLIKDLTDLAPDTIDTISATAAAYELDGRTYALPFSIGLVGFWYNTDLFDEAGVEPPTTMDELYDVIDGLKAADIEPISVGAQDGWPAAHYWYYFAVRQCSVEALETATVDMDLSDECFTRAGEDLQALIDVEPFNTGFLGTPAQAGPTSASGLLAAEEVAMELAGHWEPGVLQGLTEDGEGLDGRLGWFPFPAVDGADGDPEAQMGGGDAWACAENAPDICVDFIEHLLSDEVQQGFAENDMGLPTNPSATEYVADESMAQLLEYRDTAPYVQLYLDTLLGEAVGGEMNDAIVRMFGGQASPEDIVNAIESAG</sequence>
<dbReference type="PANTHER" id="PTHR43649:SF14">
    <property type="entry name" value="BLR3389 PROTEIN"/>
    <property type="match status" value="1"/>
</dbReference>
<dbReference type="RefSeq" id="WP_245991165.1">
    <property type="nucleotide sequence ID" value="NZ_RKHK01000001.1"/>
</dbReference>
<comment type="caution">
    <text evidence="2">The sequence shown here is derived from an EMBL/GenBank/DDBJ whole genome shotgun (WGS) entry which is preliminary data.</text>
</comment>
<dbReference type="SUPFAM" id="SSF53850">
    <property type="entry name" value="Periplasmic binding protein-like II"/>
    <property type="match status" value="1"/>
</dbReference>
<dbReference type="InterPro" id="IPR050490">
    <property type="entry name" value="Bact_solute-bd_prot1"/>
</dbReference>
<gene>
    <name evidence="2" type="ORF">EDD31_2436</name>
</gene>
<organism evidence="2 3">
    <name type="scientific">Bogoriella caseilytica</name>
    <dbReference type="NCBI Taxonomy" id="56055"/>
    <lineage>
        <taxon>Bacteria</taxon>
        <taxon>Bacillati</taxon>
        <taxon>Actinomycetota</taxon>
        <taxon>Actinomycetes</taxon>
        <taxon>Micrococcales</taxon>
        <taxon>Bogoriellaceae</taxon>
        <taxon>Bogoriella</taxon>
    </lineage>
</organism>
<evidence type="ECO:0000313" key="2">
    <source>
        <dbReference type="EMBL" id="ROR74039.1"/>
    </source>
</evidence>
<accession>A0A3N2BFK9</accession>
<name>A0A3N2BFK9_9MICO</name>
<reference evidence="2 3" key="1">
    <citation type="submission" date="2018-11" db="EMBL/GenBank/DDBJ databases">
        <title>Sequencing the genomes of 1000 actinobacteria strains.</title>
        <authorList>
            <person name="Klenk H.-P."/>
        </authorList>
    </citation>
    <scope>NUCLEOTIDE SEQUENCE [LARGE SCALE GENOMIC DNA]</scope>
    <source>
        <strain evidence="2 3">DSM 11294</strain>
    </source>
</reference>
<dbReference type="Gene3D" id="3.40.190.10">
    <property type="entry name" value="Periplasmic binding protein-like II"/>
    <property type="match status" value="2"/>
</dbReference>
<proteinExistence type="predicted"/>
<dbReference type="Proteomes" id="UP000280668">
    <property type="component" value="Unassembled WGS sequence"/>
</dbReference>
<feature type="region of interest" description="Disordered" evidence="1">
    <location>
        <begin position="16"/>
        <end position="50"/>
    </location>
</feature>
<evidence type="ECO:0000313" key="3">
    <source>
        <dbReference type="Proteomes" id="UP000280668"/>
    </source>
</evidence>
<keyword evidence="3" id="KW-1185">Reference proteome</keyword>
<evidence type="ECO:0000256" key="1">
    <source>
        <dbReference type="SAM" id="MobiDB-lite"/>
    </source>
</evidence>
<dbReference type="Pfam" id="PF01547">
    <property type="entry name" value="SBP_bac_1"/>
    <property type="match status" value="1"/>
</dbReference>